<sequence>MFSIKMLSTLVFAVLAIGVTASPAPNGKNIKTTATSDIINPTCTDGIPASKQRESIYPIDNYTLILPEPNMTSYQIAQYWYDAHYVSGPHIMSSTHGSDPYGPFKCQYICNANSNCTSFFVSYENPDTEQEHMNCACFNGMIDAYVFEPAEGNIGGGGYDKLCSN</sequence>
<feature type="signal peptide" evidence="1">
    <location>
        <begin position="1"/>
        <end position="21"/>
    </location>
</feature>
<comment type="caution">
    <text evidence="2">The sequence shown here is derived from an EMBL/GenBank/DDBJ whole genome shotgun (WGS) entry which is preliminary data.</text>
</comment>
<feature type="chain" id="PRO_5042516251" description="Apple domain-containing protein" evidence="1">
    <location>
        <begin position="22"/>
        <end position="165"/>
    </location>
</feature>
<evidence type="ECO:0000313" key="2">
    <source>
        <dbReference type="EMBL" id="KAK1760663.1"/>
    </source>
</evidence>
<dbReference type="AlphaFoldDB" id="A0AAJ0FET4"/>
<evidence type="ECO:0000256" key="1">
    <source>
        <dbReference type="SAM" id="SignalP"/>
    </source>
</evidence>
<evidence type="ECO:0000313" key="3">
    <source>
        <dbReference type="Proteomes" id="UP001239445"/>
    </source>
</evidence>
<organism evidence="2 3">
    <name type="scientific">Echria macrotheca</name>
    <dbReference type="NCBI Taxonomy" id="438768"/>
    <lineage>
        <taxon>Eukaryota</taxon>
        <taxon>Fungi</taxon>
        <taxon>Dikarya</taxon>
        <taxon>Ascomycota</taxon>
        <taxon>Pezizomycotina</taxon>
        <taxon>Sordariomycetes</taxon>
        <taxon>Sordariomycetidae</taxon>
        <taxon>Sordariales</taxon>
        <taxon>Schizotheciaceae</taxon>
        <taxon>Echria</taxon>
    </lineage>
</organism>
<gene>
    <name evidence="2" type="ORF">QBC47DRAFT_427995</name>
</gene>
<proteinExistence type="predicted"/>
<dbReference type="EMBL" id="MU839827">
    <property type="protein sequence ID" value="KAK1760663.1"/>
    <property type="molecule type" value="Genomic_DNA"/>
</dbReference>
<keyword evidence="3" id="KW-1185">Reference proteome</keyword>
<keyword evidence="1" id="KW-0732">Signal</keyword>
<name>A0AAJ0FET4_9PEZI</name>
<dbReference type="Proteomes" id="UP001239445">
    <property type="component" value="Unassembled WGS sequence"/>
</dbReference>
<protein>
    <recommendedName>
        <fullName evidence="4">Apple domain-containing protein</fullName>
    </recommendedName>
</protein>
<reference evidence="2" key="1">
    <citation type="submission" date="2023-06" db="EMBL/GenBank/DDBJ databases">
        <title>Genome-scale phylogeny and comparative genomics of the fungal order Sordariales.</title>
        <authorList>
            <consortium name="Lawrence Berkeley National Laboratory"/>
            <person name="Hensen N."/>
            <person name="Bonometti L."/>
            <person name="Westerberg I."/>
            <person name="Brannstrom I.O."/>
            <person name="Guillou S."/>
            <person name="Cros-Aarteil S."/>
            <person name="Calhoun S."/>
            <person name="Haridas S."/>
            <person name="Kuo A."/>
            <person name="Mondo S."/>
            <person name="Pangilinan J."/>
            <person name="Riley R."/>
            <person name="Labutti K."/>
            <person name="Andreopoulos B."/>
            <person name="Lipzen A."/>
            <person name="Chen C."/>
            <person name="Yanf M."/>
            <person name="Daum C."/>
            <person name="Ng V."/>
            <person name="Clum A."/>
            <person name="Steindorff A."/>
            <person name="Ohm R."/>
            <person name="Martin F."/>
            <person name="Silar P."/>
            <person name="Natvig D."/>
            <person name="Lalanne C."/>
            <person name="Gautier V."/>
            <person name="Ament-Velasquez S.L."/>
            <person name="Kruys A."/>
            <person name="Hutchinson M.I."/>
            <person name="Powell A.J."/>
            <person name="Barry K."/>
            <person name="Miller A.N."/>
            <person name="Grigoriev I.V."/>
            <person name="Debuchy R."/>
            <person name="Gladieux P."/>
            <person name="Thoren M.H."/>
            <person name="Johannesson H."/>
        </authorList>
    </citation>
    <scope>NUCLEOTIDE SEQUENCE</scope>
    <source>
        <strain evidence="2">PSN4</strain>
    </source>
</reference>
<evidence type="ECO:0008006" key="4">
    <source>
        <dbReference type="Google" id="ProtNLM"/>
    </source>
</evidence>
<accession>A0AAJ0FET4</accession>